<gene>
    <name evidence="2" type="ORF">ACFOPX_05580</name>
</gene>
<evidence type="ECO:0000313" key="2">
    <source>
        <dbReference type="EMBL" id="MFC3847994.1"/>
    </source>
</evidence>
<keyword evidence="3" id="KW-1185">Reference proteome</keyword>
<dbReference type="RefSeq" id="WP_104752818.1">
    <property type="nucleotide sequence ID" value="NZ_FZMF01000049.1"/>
</dbReference>
<organism evidence="2 3">
    <name type="scientific">Helicobacter baculiformis</name>
    <dbReference type="NCBI Taxonomy" id="427351"/>
    <lineage>
        <taxon>Bacteria</taxon>
        <taxon>Pseudomonadati</taxon>
        <taxon>Campylobacterota</taxon>
        <taxon>Epsilonproteobacteria</taxon>
        <taxon>Campylobacterales</taxon>
        <taxon>Helicobacteraceae</taxon>
        <taxon>Helicobacter</taxon>
    </lineage>
</organism>
<evidence type="ECO:0000313" key="3">
    <source>
        <dbReference type="Proteomes" id="UP001595783"/>
    </source>
</evidence>
<feature type="compositionally biased region" description="Basic and acidic residues" evidence="1">
    <location>
        <begin position="97"/>
        <end position="134"/>
    </location>
</feature>
<feature type="region of interest" description="Disordered" evidence="1">
    <location>
        <begin position="79"/>
        <end position="140"/>
    </location>
</feature>
<reference evidence="3" key="1">
    <citation type="journal article" date="2019" name="Int. J. Syst. Evol. Microbiol.">
        <title>The Global Catalogue of Microorganisms (GCM) 10K type strain sequencing project: providing services to taxonomists for standard genome sequencing and annotation.</title>
        <authorList>
            <consortium name="The Broad Institute Genomics Platform"/>
            <consortium name="The Broad Institute Genome Sequencing Center for Infectious Disease"/>
            <person name="Wu L."/>
            <person name="Ma J."/>
        </authorList>
    </citation>
    <scope>NUCLEOTIDE SEQUENCE [LARGE SCALE GENOMIC DNA]</scope>
    <source>
        <strain evidence="3">CCUG 53816</strain>
    </source>
</reference>
<dbReference type="Proteomes" id="UP001595783">
    <property type="component" value="Unassembled WGS sequence"/>
</dbReference>
<name>A0ABV7ZHF7_9HELI</name>
<protein>
    <submittedName>
        <fullName evidence="2">Uncharacterized protein</fullName>
    </submittedName>
</protein>
<proteinExistence type="predicted"/>
<comment type="caution">
    <text evidence="2">The sequence shown here is derived from an EMBL/GenBank/DDBJ whole genome shotgun (WGS) entry which is preliminary data.</text>
</comment>
<evidence type="ECO:0000256" key="1">
    <source>
        <dbReference type="SAM" id="MobiDB-lite"/>
    </source>
</evidence>
<sequence>MKDLAQASIVDCTNNIAGFPTPCTKLVNIPENIAAELLEIDDQKIVLAEKISLVMADKNSPLMLKGEPQAKGVLEIEEEKAPQEQPQTIQEVAQGKQEQKQENQKPTHADKTTHQEGKNSQDKPSSEKWHKTQEQDLSGISVVGKNHLDISLISEYSRNIHKQLGKESNNPVITITDVARTPRVQAERMYSMLSKDGVAHVKGVYVKKVHSVIDIYASLRLLGRNPTRL</sequence>
<dbReference type="EMBL" id="JBHRZO010000037">
    <property type="protein sequence ID" value="MFC3847994.1"/>
    <property type="molecule type" value="Genomic_DNA"/>
</dbReference>
<accession>A0ABV7ZHF7</accession>